<evidence type="ECO:0000256" key="1">
    <source>
        <dbReference type="SAM" id="Phobius"/>
    </source>
</evidence>
<feature type="non-terminal residue" evidence="2">
    <location>
        <position position="49"/>
    </location>
</feature>
<protein>
    <submittedName>
        <fullName evidence="2">Uncharacterized protein</fullName>
    </submittedName>
</protein>
<feature type="transmembrane region" description="Helical" evidence="1">
    <location>
        <begin position="20"/>
        <end position="40"/>
    </location>
</feature>
<proteinExistence type="predicted"/>
<sequence length="49" mass="5482">MGGTQKGSSRNSHKILKGILATMILTLFVIWISFPFVWMLSTSLKTNPE</sequence>
<evidence type="ECO:0000313" key="2">
    <source>
        <dbReference type="EMBL" id="GAI83161.1"/>
    </source>
</evidence>
<gene>
    <name evidence="2" type="ORF">S12H4_26523</name>
</gene>
<keyword evidence="1" id="KW-0472">Membrane</keyword>
<dbReference type="EMBL" id="BARW01015057">
    <property type="protein sequence ID" value="GAI83161.1"/>
    <property type="molecule type" value="Genomic_DNA"/>
</dbReference>
<accession>X1SVJ7</accession>
<organism evidence="2">
    <name type="scientific">marine sediment metagenome</name>
    <dbReference type="NCBI Taxonomy" id="412755"/>
    <lineage>
        <taxon>unclassified sequences</taxon>
        <taxon>metagenomes</taxon>
        <taxon>ecological metagenomes</taxon>
    </lineage>
</organism>
<name>X1SVJ7_9ZZZZ</name>
<keyword evidence="1" id="KW-0812">Transmembrane</keyword>
<comment type="caution">
    <text evidence="2">The sequence shown here is derived from an EMBL/GenBank/DDBJ whole genome shotgun (WGS) entry which is preliminary data.</text>
</comment>
<keyword evidence="1" id="KW-1133">Transmembrane helix</keyword>
<dbReference type="AlphaFoldDB" id="X1SVJ7"/>
<reference evidence="2" key="1">
    <citation type="journal article" date="2014" name="Front. Microbiol.">
        <title>High frequency of phylogenetically diverse reductive dehalogenase-homologous genes in deep subseafloor sedimentary metagenomes.</title>
        <authorList>
            <person name="Kawai M."/>
            <person name="Futagami T."/>
            <person name="Toyoda A."/>
            <person name="Takaki Y."/>
            <person name="Nishi S."/>
            <person name="Hori S."/>
            <person name="Arai W."/>
            <person name="Tsubouchi T."/>
            <person name="Morono Y."/>
            <person name="Uchiyama I."/>
            <person name="Ito T."/>
            <person name="Fujiyama A."/>
            <person name="Inagaki F."/>
            <person name="Takami H."/>
        </authorList>
    </citation>
    <scope>NUCLEOTIDE SEQUENCE</scope>
    <source>
        <strain evidence="2">Expedition CK06-06</strain>
    </source>
</reference>